<dbReference type="EMBL" id="OBEA01000006">
    <property type="protein sequence ID" value="SNY56397.1"/>
    <property type="molecule type" value="Genomic_DNA"/>
</dbReference>
<protein>
    <submittedName>
        <fullName evidence="2">Uncharacterized protein</fullName>
    </submittedName>
</protein>
<gene>
    <name evidence="1" type="ORF">CVM39_17315</name>
    <name evidence="2" type="ORF">SAMN06297129_3278</name>
</gene>
<dbReference type="EMBL" id="PGTD01000018">
    <property type="protein sequence ID" value="PJE27078.1"/>
    <property type="molecule type" value="Genomic_DNA"/>
</dbReference>
<evidence type="ECO:0000313" key="4">
    <source>
        <dbReference type="Proteomes" id="UP000231702"/>
    </source>
</evidence>
<evidence type="ECO:0000313" key="2">
    <source>
        <dbReference type="EMBL" id="SNY56397.1"/>
    </source>
</evidence>
<keyword evidence="4" id="KW-1185">Reference proteome</keyword>
<dbReference type="OrthoDB" id="7876760at2"/>
<accession>A0A285J966</accession>
<reference evidence="1 4" key="2">
    <citation type="journal article" date="2018" name="Int. J. Syst. Evol. Microbiol.">
        <title>Pseudooceanicola lipolyticus sp. nov., a marine alphaproteobacterium, reclassification of Oceanicola flagellatus as Pseudooceanicola flagellatus comb. nov. and emended description of the genus Pseudooceanicola.</title>
        <authorList>
            <person name="Huang M.-M."/>
            <person name="Guo L.-L."/>
            <person name="Wu Y.-H."/>
            <person name="Lai Q.-L."/>
            <person name="Shao Z.-Z."/>
            <person name="Wang C.-S."/>
            <person name="Wu M."/>
            <person name="Xu X.-W."/>
        </authorList>
    </citation>
    <scope>NUCLEOTIDE SEQUENCE [LARGE SCALE GENOMIC DNA]</scope>
    <source>
        <strain evidence="1 4">Ar-45</strain>
    </source>
</reference>
<reference evidence="2 3" key="1">
    <citation type="submission" date="2017-09" db="EMBL/GenBank/DDBJ databases">
        <authorList>
            <person name="Ehlers B."/>
            <person name="Leendertz F.H."/>
        </authorList>
    </citation>
    <scope>NUCLEOTIDE SEQUENCE [LARGE SCALE GENOMIC DNA]</scope>
    <source>
        <strain evidence="2 3">CGMCC 1.12662</strain>
    </source>
</reference>
<name>A0A285J966_9RHOB</name>
<sequence length="269" mass="27898">MLELISVVALAAIGVAFTSYQGERDSSAVARGSALEDADEQIQSVGIFGHDVGRRLRDRIRQIGGQEETSGTASAEAADEADGLAARLSATLDRNGDRSGDRDRLAEDRVADREFSLSPERTEALIAEAMQDDEAIDPELLSAEAPALGEDGFEAPLEEAWASSLDAPQPAAAEAAAPEFAARPAVAGIETAPVISDFDPARDQIVLEYRPEDAGSGRVGIVTDDSRPGAALITLGGRVVAVVDGGAGKVSAKHVELVQEAPRGKTAAA</sequence>
<organism evidence="2 3">
    <name type="scientific">Pseudooceanicola antarcticus</name>
    <dbReference type="NCBI Taxonomy" id="1247613"/>
    <lineage>
        <taxon>Bacteria</taxon>
        <taxon>Pseudomonadati</taxon>
        <taxon>Pseudomonadota</taxon>
        <taxon>Alphaproteobacteria</taxon>
        <taxon>Rhodobacterales</taxon>
        <taxon>Paracoccaceae</taxon>
        <taxon>Pseudooceanicola</taxon>
    </lineage>
</organism>
<evidence type="ECO:0000313" key="3">
    <source>
        <dbReference type="Proteomes" id="UP000231655"/>
    </source>
</evidence>
<dbReference type="Proteomes" id="UP000231655">
    <property type="component" value="Unassembled WGS sequence"/>
</dbReference>
<dbReference type="AlphaFoldDB" id="A0A285J966"/>
<dbReference type="RefSeq" id="WP_097146962.1">
    <property type="nucleotide sequence ID" value="NZ_OBEA01000006.1"/>
</dbReference>
<evidence type="ECO:0000313" key="1">
    <source>
        <dbReference type="EMBL" id="PJE27078.1"/>
    </source>
</evidence>
<dbReference type="Proteomes" id="UP000231702">
    <property type="component" value="Unassembled WGS sequence"/>
</dbReference>
<proteinExistence type="predicted"/>